<protein>
    <submittedName>
        <fullName evidence="2">Uncharacterized protein</fullName>
    </submittedName>
</protein>
<gene>
    <name evidence="2" type="primary">PLESTB002051</name>
    <name evidence="2" type="ORF">PLESTB_001376600</name>
</gene>
<proteinExistence type="predicted"/>
<feature type="region of interest" description="Disordered" evidence="1">
    <location>
        <begin position="197"/>
        <end position="217"/>
    </location>
</feature>
<evidence type="ECO:0000256" key="1">
    <source>
        <dbReference type="SAM" id="MobiDB-lite"/>
    </source>
</evidence>
<dbReference type="EMBL" id="BRXU01000023">
    <property type="protein sequence ID" value="GLC58578.1"/>
    <property type="molecule type" value="Genomic_DNA"/>
</dbReference>
<keyword evidence="3" id="KW-1185">Reference proteome</keyword>
<dbReference type="Proteomes" id="UP001165080">
    <property type="component" value="Unassembled WGS sequence"/>
</dbReference>
<comment type="caution">
    <text evidence="2">The sequence shown here is derived from an EMBL/GenBank/DDBJ whole genome shotgun (WGS) entry which is preliminary data.</text>
</comment>
<dbReference type="AlphaFoldDB" id="A0A9W6BV23"/>
<name>A0A9W6BV23_9CHLO</name>
<sequence length="253" mass="27003">MVHQSKIDAKFSPYIAFSEQKEQQETPSRSVFSDARNNFSNIISDDLAGGDTCGSAGDLLESFSSLASACVTVSEFSADSEEPLTPSHSSEWEHHFDGHENGCSGPLRCAAAAASSAGRSSRCTKFFRKVIACLGGVTSCFKPSLNVVHPLNTSLPGAISPKPSLNVVRPLNTSQPGAISPKPSLNVVRPLSASLPGAISQDNEDEERIPASTNPPIRMEAADVEAGPEYELLLLQNFLQQLDQDLRRGRSSS</sequence>
<organism evidence="2 3">
    <name type="scientific">Pleodorina starrii</name>
    <dbReference type="NCBI Taxonomy" id="330485"/>
    <lineage>
        <taxon>Eukaryota</taxon>
        <taxon>Viridiplantae</taxon>
        <taxon>Chlorophyta</taxon>
        <taxon>core chlorophytes</taxon>
        <taxon>Chlorophyceae</taxon>
        <taxon>CS clade</taxon>
        <taxon>Chlamydomonadales</taxon>
        <taxon>Volvocaceae</taxon>
        <taxon>Pleodorina</taxon>
    </lineage>
</organism>
<reference evidence="2 3" key="1">
    <citation type="journal article" date="2023" name="Commun. Biol.">
        <title>Reorganization of the ancestral sex-determining regions during the evolution of trioecy in Pleodorina starrii.</title>
        <authorList>
            <person name="Takahashi K."/>
            <person name="Suzuki S."/>
            <person name="Kawai-Toyooka H."/>
            <person name="Yamamoto K."/>
            <person name="Hamaji T."/>
            <person name="Ootsuki R."/>
            <person name="Yamaguchi H."/>
            <person name="Kawachi M."/>
            <person name="Higashiyama T."/>
            <person name="Nozaki H."/>
        </authorList>
    </citation>
    <scope>NUCLEOTIDE SEQUENCE [LARGE SCALE GENOMIC DNA]</scope>
    <source>
        <strain evidence="2 3">NIES-4479</strain>
    </source>
</reference>
<evidence type="ECO:0000313" key="2">
    <source>
        <dbReference type="EMBL" id="GLC58578.1"/>
    </source>
</evidence>
<evidence type="ECO:0000313" key="3">
    <source>
        <dbReference type="Proteomes" id="UP001165080"/>
    </source>
</evidence>
<accession>A0A9W6BV23</accession>